<evidence type="ECO:0000256" key="2">
    <source>
        <dbReference type="PIRSR" id="PIRSR613078-2"/>
    </source>
</evidence>
<evidence type="ECO:0000313" key="4">
    <source>
        <dbReference type="Proteomes" id="UP000008957"/>
    </source>
</evidence>
<feature type="active site" description="Proton donor/acceptor" evidence="1">
    <location>
        <position position="82"/>
    </location>
</feature>
<dbReference type="RefSeq" id="WP_015556691.1">
    <property type="nucleotide sequence ID" value="NC_021038.1"/>
</dbReference>
<dbReference type="GO" id="GO:0016791">
    <property type="term" value="F:phosphatase activity"/>
    <property type="evidence" value="ECO:0007669"/>
    <property type="project" value="TreeGrafter"/>
</dbReference>
<reference evidence="4" key="1">
    <citation type="submission" date="2010-03" db="EMBL/GenBank/DDBJ databases">
        <title>The genome sequence of Synergistetes sp. SGP1.</title>
        <authorList>
            <consortium name="metaHIT consortium -- http://www.metahit.eu/"/>
            <person name="Pajon A."/>
            <person name="Turner K."/>
            <person name="Parkhill J."/>
            <person name="Wade W."/>
            <person name="Vartoukian S."/>
        </authorList>
    </citation>
    <scope>NUCLEOTIDE SEQUENCE [LARGE SCALE GENOMIC DNA]</scope>
    <source>
        <strain evidence="4">SGP1</strain>
    </source>
</reference>
<dbReference type="CDD" id="cd07067">
    <property type="entry name" value="HP_PGM_like"/>
    <property type="match status" value="1"/>
</dbReference>
<dbReference type="Gene3D" id="3.40.50.1240">
    <property type="entry name" value="Phosphoglycerate mutase-like"/>
    <property type="match status" value="1"/>
</dbReference>
<dbReference type="Pfam" id="PF00300">
    <property type="entry name" value="His_Phos_1"/>
    <property type="match status" value="1"/>
</dbReference>
<organism evidence="3 4">
    <name type="scientific">Fretibacterium fastidiosum</name>
    <dbReference type="NCBI Taxonomy" id="651822"/>
    <lineage>
        <taxon>Bacteria</taxon>
        <taxon>Thermotogati</taxon>
        <taxon>Synergistota</taxon>
        <taxon>Synergistia</taxon>
        <taxon>Synergistales</taxon>
        <taxon>Aminobacteriaceae</taxon>
        <taxon>Fretibacterium</taxon>
    </lineage>
</organism>
<feature type="active site" description="Tele-phosphohistidine intermediate" evidence="1">
    <location>
        <position position="8"/>
    </location>
</feature>
<feature type="binding site" evidence="2">
    <location>
        <position position="57"/>
    </location>
    <ligand>
        <name>substrate</name>
    </ligand>
</feature>
<dbReference type="PIRSF" id="PIRSF000709">
    <property type="entry name" value="6PFK_2-Ptase"/>
    <property type="match status" value="1"/>
</dbReference>
<evidence type="ECO:0000256" key="1">
    <source>
        <dbReference type="PIRSR" id="PIRSR613078-1"/>
    </source>
</evidence>
<dbReference type="EC" id="5.4.2.1" evidence="3"/>
<proteinExistence type="predicted"/>
<dbReference type="AlphaFoldDB" id="A0AB94IY06"/>
<evidence type="ECO:0000313" key="3">
    <source>
        <dbReference type="EMBL" id="CBL28544.1"/>
    </source>
</evidence>
<reference evidence="3 4" key="2">
    <citation type="submission" date="2010-03" db="EMBL/GenBank/DDBJ databases">
        <authorList>
            <person name="Pajon A."/>
        </authorList>
    </citation>
    <scope>NUCLEOTIDE SEQUENCE [LARGE SCALE GENOMIC DNA]</scope>
    <source>
        <strain evidence="3 4">SGP1</strain>
    </source>
</reference>
<keyword evidence="3" id="KW-0413">Isomerase</keyword>
<gene>
    <name evidence="3" type="ORF">SY1_15330</name>
</gene>
<feature type="binding site" evidence="2">
    <location>
        <begin position="7"/>
        <end position="14"/>
    </location>
    <ligand>
        <name>substrate</name>
    </ligand>
</feature>
<protein>
    <submittedName>
        <fullName evidence="3">Fructose-2,6-bisphosphatase</fullName>
        <ecNumber evidence="3">5.4.2.1</ecNumber>
    </submittedName>
</protein>
<dbReference type="PANTHER" id="PTHR48100">
    <property type="entry name" value="BROAD-SPECIFICITY PHOSPHATASE YOR283W-RELATED"/>
    <property type="match status" value="1"/>
</dbReference>
<dbReference type="InterPro" id="IPR013078">
    <property type="entry name" value="His_Pase_superF_clade-1"/>
</dbReference>
<dbReference type="PROSITE" id="PS00175">
    <property type="entry name" value="PG_MUTASE"/>
    <property type="match status" value="1"/>
</dbReference>
<dbReference type="GO" id="GO:0016853">
    <property type="term" value="F:isomerase activity"/>
    <property type="evidence" value="ECO:0007669"/>
    <property type="project" value="UniProtKB-KW"/>
</dbReference>
<dbReference type="SUPFAM" id="SSF53254">
    <property type="entry name" value="Phosphoglycerate mutase-like"/>
    <property type="match status" value="1"/>
</dbReference>
<dbReference type="KEGG" id="sbr:SY1_15330"/>
<dbReference type="Proteomes" id="UP000008957">
    <property type="component" value="Chromosome"/>
</dbReference>
<dbReference type="InterPro" id="IPR001345">
    <property type="entry name" value="PG/BPGM_mutase_AS"/>
</dbReference>
<accession>A0AB94IY06</accession>
<keyword evidence="4" id="KW-1185">Reference proteome</keyword>
<sequence>MRLFIVRHGETAWNREGRFQGQLDVPLNEAGMLQADRVAERFRGYPLAAVLASPLSRARVTGERIFDAADCDAFVVDDGFQEINHGAWEGVTTDEVARRDGELLRLWRTDPQRVTMPGPGGESLADVGRRAVEALERVALGKYEGDVLLATHDAVGKVLICHYIGLPLTSYWRIRIPNCGVSCLDFNGDGPQLSLLGDVSHLGCGFESFLSRSL</sequence>
<dbReference type="EMBL" id="FP929056">
    <property type="protein sequence ID" value="CBL28544.1"/>
    <property type="molecule type" value="Genomic_DNA"/>
</dbReference>
<dbReference type="InterPro" id="IPR029033">
    <property type="entry name" value="His_PPase_superfam"/>
</dbReference>
<dbReference type="InterPro" id="IPR050275">
    <property type="entry name" value="PGM_Phosphatase"/>
</dbReference>
<dbReference type="SMART" id="SM00855">
    <property type="entry name" value="PGAM"/>
    <property type="match status" value="1"/>
</dbReference>
<name>A0AB94IY06_9BACT</name>